<evidence type="ECO:0000313" key="1">
    <source>
        <dbReference type="EMBL" id="CAD7289779.1"/>
    </source>
</evidence>
<keyword evidence="2" id="KW-1185">Reference proteome</keyword>
<organism evidence="1 2">
    <name type="scientific">Campylobacter majalis</name>
    <dbReference type="NCBI Taxonomy" id="2790656"/>
    <lineage>
        <taxon>Bacteria</taxon>
        <taxon>Pseudomonadati</taxon>
        <taxon>Campylobacterota</taxon>
        <taxon>Epsilonproteobacteria</taxon>
        <taxon>Campylobacterales</taxon>
        <taxon>Campylobacteraceae</taxon>
        <taxon>Campylobacter</taxon>
    </lineage>
</organism>
<evidence type="ECO:0000313" key="2">
    <source>
        <dbReference type="Proteomes" id="UP000789803"/>
    </source>
</evidence>
<sequence>MTCFILANGSINTKNFFKISSFSGVITIALPVIHDFGSVKFIPEGAEYAWFLKQESVDKVSEELLAPTQELAKIVAKLNKCTDVKNKILITLKDEDTPNAAA</sequence>
<proteinExistence type="predicted"/>
<dbReference type="Proteomes" id="UP000789803">
    <property type="component" value="Unassembled WGS sequence"/>
</dbReference>
<reference evidence="1 2" key="1">
    <citation type="submission" date="2020-11" db="EMBL/GenBank/DDBJ databases">
        <authorList>
            <person name="Peeters C."/>
        </authorList>
    </citation>
    <scope>NUCLEOTIDE SEQUENCE [LARGE SCALE GENOMIC DNA]</scope>
    <source>
        <strain evidence="1 2">LMG 7974</strain>
    </source>
</reference>
<dbReference type="EMBL" id="CAJHOF010000027">
    <property type="protein sequence ID" value="CAD7289779.1"/>
    <property type="molecule type" value="Genomic_DNA"/>
</dbReference>
<accession>A0ABM8QA79</accession>
<comment type="caution">
    <text evidence="1">The sequence shown here is derived from an EMBL/GenBank/DDBJ whole genome shotgun (WGS) entry which is preliminary data.</text>
</comment>
<name>A0ABM8QA79_9BACT</name>
<gene>
    <name evidence="1" type="ORF">LMG7974_01862</name>
</gene>
<protein>
    <submittedName>
        <fullName evidence="1">Uncharacterized protein</fullName>
    </submittedName>
</protein>